<protein>
    <recommendedName>
        <fullName evidence="11">RagB/SusD family nutrient uptake outer membrane protein</fullName>
    </recommendedName>
</protein>
<keyword evidence="4" id="KW-0472">Membrane</keyword>
<evidence type="ECO:0000256" key="2">
    <source>
        <dbReference type="ARBA" id="ARBA00006275"/>
    </source>
</evidence>
<evidence type="ECO:0000256" key="6">
    <source>
        <dbReference type="SAM" id="SignalP"/>
    </source>
</evidence>
<feature type="signal peptide" evidence="6">
    <location>
        <begin position="1"/>
        <end position="20"/>
    </location>
</feature>
<organism evidence="9 10">
    <name type="scientific">Hymenobacter caeli</name>
    <dbReference type="NCBI Taxonomy" id="2735894"/>
    <lineage>
        <taxon>Bacteria</taxon>
        <taxon>Pseudomonadati</taxon>
        <taxon>Bacteroidota</taxon>
        <taxon>Cytophagia</taxon>
        <taxon>Cytophagales</taxon>
        <taxon>Hymenobacteraceae</taxon>
        <taxon>Hymenobacter</taxon>
    </lineage>
</organism>
<sequence>MKKIIHVVALGSALLVVPMAGCNSRLDIQPVNTAPADKALNTSADVQSLLRAGYAVVGSVDLYGGRLQYTADLLGDPAGPSGELFWQGTYSQPNEIYNKRITTTNTFVAGTWTQAYQAINIANTVLANLSKVSAVQQAQVEGGARFIRGAMYFELARFYGRDWNDGSPSTNLAVPILLTPTNVQDPSGVLGDAAKLPRNTVADVYAQAISDLTAAESKLKASAPSSPTSSDVATTYTASGMLSRVYLQQQRYDLAAVEADKVISSGIFRLTTPIADEFNSKINTNEDIFDVQITVQAGVNDLNTFYSTNGRGGDISVQQPLLDMFDPADDRLNLFNQDNGVLTTKFDQVYGNIHEMRLSEMYLTRAEGNFRANTTVGGLPVDDINIVRARVNLPPLAATDLTVPIILQERHLELAFEGFYLHDLKRNKLPVGTLPYNSPRLILPIPQREIDVNANLVQNAGY</sequence>
<feature type="domain" description="SusD-like N-terminal" evidence="8">
    <location>
        <begin position="37"/>
        <end position="247"/>
    </location>
</feature>
<name>A0ABX2FRJ6_9BACT</name>
<evidence type="ECO:0000259" key="8">
    <source>
        <dbReference type="Pfam" id="PF14322"/>
    </source>
</evidence>
<keyword evidence="10" id="KW-1185">Reference proteome</keyword>
<dbReference type="InterPro" id="IPR033985">
    <property type="entry name" value="SusD-like_N"/>
</dbReference>
<dbReference type="SUPFAM" id="SSF48452">
    <property type="entry name" value="TPR-like"/>
    <property type="match status" value="1"/>
</dbReference>
<dbReference type="RefSeq" id="WP_173809798.1">
    <property type="nucleotide sequence ID" value="NZ_JABSNP010000007.1"/>
</dbReference>
<evidence type="ECO:0000256" key="4">
    <source>
        <dbReference type="ARBA" id="ARBA00023136"/>
    </source>
</evidence>
<dbReference type="InterPro" id="IPR011990">
    <property type="entry name" value="TPR-like_helical_dom_sf"/>
</dbReference>
<dbReference type="CDD" id="cd08977">
    <property type="entry name" value="SusD"/>
    <property type="match status" value="1"/>
</dbReference>
<comment type="similarity">
    <text evidence="2">Belongs to the SusD family.</text>
</comment>
<comment type="caution">
    <text evidence="9">The sequence shown here is derived from an EMBL/GenBank/DDBJ whole genome shotgun (WGS) entry which is preliminary data.</text>
</comment>
<dbReference type="Proteomes" id="UP000779507">
    <property type="component" value="Unassembled WGS sequence"/>
</dbReference>
<evidence type="ECO:0000313" key="9">
    <source>
        <dbReference type="EMBL" id="NRT19067.1"/>
    </source>
</evidence>
<evidence type="ECO:0000256" key="5">
    <source>
        <dbReference type="ARBA" id="ARBA00023237"/>
    </source>
</evidence>
<dbReference type="Pfam" id="PF14322">
    <property type="entry name" value="SusD-like_3"/>
    <property type="match status" value="1"/>
</dbReference>
<proteinExistence type="inferred from homology"/>
<evidence type="ECO:0008006" key="11">
    <source>
        <dbReference type="Google" id="ProtNLM"/>
    </source>
</evidence>
<evidence type="ECO:0000256" key="3">
    <source>
        <dbReference type="ARBA" id="ARBA00022729"/>
    </source>
</evidence>
<dbReference type="Pfam" id="PF07980">
    <property type="entry name" value="SusD_RagB"/>
    <property type="match status" value="1"/>
</dbReference>
<keyword evidence="5" id="KW-0998">Cell outer membrane</keyword>
<keyword evidence="3 6" id="KW-0732">Signal</keyword>
<accession>A0ABX2FRJ6</accession>
<feature type="domain" description="RagB/SusD" evidence="7">
    <location>
        <begin position="351"/>
        <end position="430"/>
    </location>
</feature>
<comment type="subcellular location">
    <subcellularLocation>
        <location evidence="1">Cell outer membrane</location>
    </subcellularLocation>
</comment>
<dbReference type="EMBL" id="JABSNP010000007">
    <property type="protein sequence ID" value="NRT19067.1"/>
    <property type="molecule type" value="Genomic_DNA"/>
</dbReference>
<dbReference type="InterPro" id="IPR012944">
    <property type="entry name" value="SusD_RagB_dom"/>
</dbReference>
<evidence type="ECO:0000313" key="10">
    <source>
        <dbReference type="Proteomes" id="UP000779507"/>
    </source>
</evidence>
<feature type="chain" id="PRO_5046757694" description="RagB/SusD family nutrient uptake outer membrane protein" evidence="6">
    <location>
        <begin position="21"/>
        <end position="462"/>
    </location>
</feature>
<dbReference type="Gene3D" id="1.25.40.390">
    <property type="match status" value="1"/>
</dbReference>
<evidence type="ECO:0000256" key="1">
    <source>
        <dbReference type="ARBA" id="ARBA00004442"/>
    </source>
</evidence>
<reference evidence="9 10" key="1">
    <citation type="submission" date="2020-05" db="EMBL/GenBank/DDBJ databases">
        <title>Genomic Encyclopedia of Type Strains, Phase IV (KMG-V): Genome sequencing to study the core and pangenomes of soil and plant-associated prokaryotes.</title>
        <authorList>
            <person name="Whitman W."/>
        </authorList>
    </citation>
    <scope>NUCLEOTIDE SEQUENCE [LARGE SCALE GENOMIC DNA]</scope>
    <source>
        <strain evidence="9 10">9A</strain>
    </source>
</reference>
<evidence type="ECO:0000259" key="7">
    <source>
        <dbReference type="Pfam" id="PF07980"/>
    </source>
</evidence>
<gene>
    <name evidence="9" type="ORF">HNP98_001890</name>
</gene>